<keyword evidence="8" id="KW-1278">Translocase</keyword>
<keyword evidence="6" id="KW-0547">Nucleotide-binding</keyword>
<dbReference type="Gene3D" id="2.40.50.100">
    <property type="match status" value="1"/>
</dbReference>
<evidence type="ECO:0000256" key="2">
    <source>
        <dbReference type="ARBA" id="ARBA00022448"/>
    </source>
</evidence>
<keyword evidence="4 10" id="KW-0500">Molybdenum</keyword>
<reference evidence="13 14" key="1">
    <citation type="submission" date="2021-03" db="EMBL/GenBank/DDBJ databases">
        <title>Genomic Encyclopedia of Type Strains, Phase IV (KMG-IV): sequencing the most valuable type-strain genomes for metagenomic binning, comparative biology and taxonomic classification.</title>
        <authorList>
            <person name="Goeker M."/>
        </authorList>
    </citation>
    <scope>NUCLEOTIDE SEQUENCE [LARGE SCALE GENOMIC DNA]</scope>
    <source>
        <strain evidence="13 14">DSM 26427</strain>
    </source>
</reference>
<dbReference type="Proteomes" id="UP000823786">
    <property type="component" value="Unassembled WGS sequence"/>
</dbReference>
<dbReference type="InterPro" id="IPR005116">
    <property type="entry name" value="Transp-assoc_OB_typ1"/>
</dbReference>
<dbReference type="Pfam" id="PF00005">
    <property type="entry name" value="ABC_tran"/>
    <property type="match status" value="1"/>
</dbReference>
<evidence type="ECO:0000256" key="8">
    <source>
        <dbReference type="ARBA" id="ARBA00022967"/>
    </source>
</evidence>
<keyword evidence="7 13" id="KW-0067">ATP-binding</keyword>
<evidence type="ECO:0000313" key="13">
    <source>
        <dbReference type="EMBL" id="MBP1859234.1"/>
    </source>
</evidence>
<evidence type="ECO:0000259" key="11">
    <source>
        <dbReference type="PROSITE" id="PS50893"/>
    </source>
</evidence>
<proteinExistence type="inferred from homology"/>
<dbReference type="SUPFAM" id="SSF50331">
    <property type="entry name" value="MOP-like"/>
    <property type="match status" value="1"/>
</dbReference>
<evidence type="ECO:0000256" key="10">
    <source>
        <dbReference type="PROSITE-ProRule" id="PRU01213"/>
    </source>
</evidence>
<name>A0ABS4EMR8_9HYPH</name>
<dbReference type="InterPro" id="IPR050334">
    <property type="entry name" value="Molybdenum_import_ModC"/>
</dbReference>
<dbReference type="InterPro" id="IPR003439">
    <property type="entry name" value="ABC_transporter-like_ATP-bd"/>
</dbReference>
<feature type="domain" description="Mop" evidence="12">
    <location>
        <begin position="291"/>
        <end position="355"/>
    </location>
</feature>
<comment type="similarity">
    <text evidence="1">Belongs to the ABC transporter superfamily.</text>
</comment>
<gene>
    <name evidence="13" type="ORF">J2Z75_002746</name>
</gene>
<feature type="domain" description="ABC transporter" evidence="11">
    <location>
        <begin position="2"/>
        <end position="233"/>
    </location>
</feature>
<dbReference type="InterPro" id="IPR027417">
    <property type="entry name" value="P-loop_NTPase"/>
</dbReference>
<dbReference type="InterPro" id="IPR003593">
    <property type="entry name" value="AAA+_ATPase"/>
</dbReference>
<dbReference type="SUPFAM" id="SSF52540">
    <property type="entry name" value="P-loop containing nucleoside triphosphate hydrolases"/>
    <property type="match status" value="1"/>
</dbReference>
<dbReference type="InterPro" id="IPR008995">
    <property type="entry name" value="Mo/tungstate-bd_C_term_dom"/>
</dbReference>
<evidence type="ECO:0000259" key="12">
    <source>
        <dbReference type="PROSITE" id="PS51866"/>
    </source>
</evidence>
<dbReference type="PROSITE" id="PS00211">
    <property type="entry name" value="ABC_TRANSPORTER_1"/>
    <property type="match status" value="1"/>
</dbReference>
<dbReference type="RefSeq" id="WP_209853143.1">
    <property type="nucleotide sequence ID" value="NZ_JAGGJV010000004.1"/>
</dbReference>
<dbReference type="InterPro" id="IPR017871">
    <property type="entry name" value="ABC_transporter-like_CS"/>
</dbReference>
<evidence type="ECO:0000256" key="1">
    <source>
        <dbReference type="ARBA" id="ARBA00005417"/>
    </source>
</evidence>
<dbReference type="PANTHER" id="PTHR43514">
    <property type="entry name" value="ABC TRANSPORTER I FAMILY MEMBER 10"/>
    <property type="match status" value="1"/>
</dbReference>
<evidence type="ECO:0000256" key="6">
    <source>
        <dbReference type="ARBA" id="ARBA00022741"/>
    </source>
</evidence>
<accession>A0ABS4EMR8</accession>
<dbReference type="InterPro" id="IPR004606">
    <property type="entry name" value="Mop_domain"/>
</dbReference>
<keyword evidence="9" id="KW-0472">Membrane</keyword>
<evidence type="ECO:0000256" key="7">
    <source>
        <dbReference type="ARBA" id="ARBA00022840"/>
    </source>
</evidence>
<dbReference type="Pfam" id="PF03459">
    <property type="entry name" value="TOBE"/>
    <property type="match status" value="1"/>
</dbReference>
<dbReference type="PROSITE" id="PS51866">
    <property type="entry name" value="MOP"/>
    <property type="match status" value="1"/>
</dbReference>
<keyword evidence="14" id="KW-1185">Reference proteome</keyword>
<evidence type="ECO:0000256" key="9">
    <source>
        <dbReference type="ARBA" id="ARBA00023136"/>
    </source>
</evidence>
<dbReference type="PANTHER" id="PTHR43514:SF4">
    <property type="entry name" value="ABC TRANSPORTER I FAMILY MEMBER 10"/>
    <property type="match status" value="1"/>
</dbReference>
<dbReference type="EMBL" id="JAGGJV010000004">
    <property type="protein sequence ID" value="MBP1859234.1"/>
    <property type="molecule type" value="Genomic_DNA"/>
</dbReference>
<organism evidence="13 14">
    <name type="scientific">Rhizobium herbae</name>
    <dbReference type="NCBI Taxonomy" id="508661"/>
    <lineage>
        <taxon>Bacteria</taxon>
        <taxon>Pseudomonadati</taxon>
        <taxon>Pseudomonadota</taxon>
        <taxon>Alphaproteobacteria</taxon>
        <taxon>Hyphomicrobiales</taxon>
        <taxon>Rhizobiaceae</taxon>
        <taxon>Rhizobium/Agrobacterium group</taxon>
        <taxon>Rhizobium</taxon>
    </lineage>
</organism>
<dbReference type="NCBIfam" id="TIGR02142">
    <property type="entry name" value="modC_ABC"/>
    <property type="match status" value="1"/>
</dbReference>
<dbReference type="InterPro" id="IPR011868">
    <property type="entry name" value="ModC_ABC_ATP-bd"/>
</dbReference>
<dbReference type="PROSITE" id="PS50893">
    <property type="entry name" value="ABC_TRANSPORTER_2"/>
    <property type="match status" value="1"/>
</dbReference>
<keyword evidence="3" id="KW-1003">Cell membrane</keyword>
<evidence type="ECO:0000256" key="4">
    <source>
        <dbReference type="ARBA" id="ARBA00022505"/>
    </source>
</evidence>
<evidence type="ECO:0000256" key="5">
    <source>
        <dbReference type="ARBA" id="ARBA00022519"/>
    </source>
</evidence>
<keyword evidence="2" id="KW-0813">Transport</keyword>
<evidence type="ECO:0000256" key="3">
    <source>
        <dbReference type="ARBA" id="ARBA00022475"/>
    </source>
</evidence>
<keyword evidence="5" id="KW-0997">Cell inner membrane</keyword>
<evidence type="ECO:0000313" key="14">
    <source>
        <dbReference type="Proteomes" id="UP000823786"/>
    </source>
</evidence>
<dbReference type="SMART" id="SM00382">
    <property type="entry name" value="AAA"/>
    <property type="match status" value="1"/>
</dbReference>
<comment type="caution">
    <text evidence="13">The sequence shown here is derived from an EMBL/GenBank/DDBJ whole genome shotgun (WGS) entry which is preliminary data.</text>
</comment>
<protein>
    <submittedName>
        <fullName evidence="13">Molybdate transport system ATP-binding protein</fullName>
    </submittedName>
</protein>
<sequence>MSLVVEIRHRLGTFSVEAAFSSDRGVTALFGRSGSGKTSLINIIAGLLRPGSGRIVFNGDVLVDSDNRIFVPPHRRRFGYVFQEARLFPHLSVRRNLTYGRWFKGKAGDGPSFDRIVDLLGVETLLGRVPANLSGGEKQRIAIGRALLSNPRLLLMDEPLAALDEERKAEILPYLERLRDETKIPIVYVSHSVSEVARLANKVIVLEHGRISASGDAATILSLPSSAVSRREVGTVIDGIVEATDAEHQITLIRAGNAEIRVPHLDAGIGKTVRLQIAARDVMLATSKPEGLSALNILPATIIEIGGAAQGMVDIRLDCGGVTIVSRVTTLSRDMLKLHVGKPVHAIIKSVALDL</sequence>
<dbReference type="GO" id="GO:0005524">
    <property type="term" value="F:ATP binding"/>
    <property type="evidence" value="ECO:0007669"/>
    <property type="project" value="UniProtKB-KW"/>
</dbReference>
<dbReference type="Gene3D" id="3.40.50.300">
    <property type="entry name" value="P-loop containing nucleotide triphosphate hydrolases"/>
    <property type="match status" value="1"/>
</dbReference>